<dbReference type="InterPro" id="IPR013325">
    <property type="entry name" value="RNA_pol_sigma_r2"/>
</dbReference>
<comment type="similarity">
    <text evidence="1">Belongs to the sigma-70 factor family.</text>
</comment>
<reference evidence="9 10" key="1">
    <citation type="submission" date="2023-02" db="EMBL/GenBank/DDBJ databases">
        <title>Genome sequence of Lentisphaera profundi SAORIC-696.</title>
        <authorList>
            <person name="Kim e."/>
            <person name="Cho J.-C."/>
            <person name="Choi A."/>
            <person name="Kang I."/>
        </authorList>
    </citation>
    <scope>NUCLEOTIDE SEQUENCE [LARGE SCALE GENOMIC DNA]</scope>
    <source>
        <strain evidence="9 10">SAORIC-696</strain>
    </source>
</reference>
<dbReference type="InterPro" id="IPR007627">
    <property type="entry name" value="RNA_pol_sigma70_r2"/>
</dbReference>
<gene>
    <name evidence="9" type="ORF">PQO03_06640</name>
</gene>
<dbReference type="Proteomes" id="UP001214250">
    <property type="component" value="Chromosome 1"/>
</dbReference>
<evidence type="ECO:0000256" key="3">
    <source>
        <dbReference type="ARBA" id="ARBA00023015"/>
    </source>
</evidence>
<dbReference type="InterPro" id="IPR014284">
    <property type="entry name" value="RNA_pol_sigma-70_dom"/>
</dbReference>
<evidence type="ECO:0000259" key="8">
    <source>
        <dbReference type="Pfam" id="PF04542"/>
    </source>
</evidence>
<keyword evidence="4" id="KW-0731">Sigma factor</keyword>
<sequence>MPQNYNTRETLLHKLKNSHDDQAWQEFNSIYQGFIWSILIKMSVPQADQSDLVQDVLIKAWKALPEFDYDRGRGKFRSWLSLVTSNVARSYFRIHNRHSQVFVNEESDQKVPAEIEAISLAEWKKFIAEKAWENIKPHLNDTLCQCFELISKGVDMHQIAEQMAIPYNTVCVYKKRVINRIAKEIAELEEQLG</sequence>
<dbReference type="SUPFAM" id="SSF46894">
    <property type="entry name" value="C-terminal effector domain of the bipartite response regulators"/>
    <property type="match status" value="1"/>
</dbReference>
<dbReference type="Gene3D" id="1.10.1740.10">
    <property type="match status" value="1"/>
</dbReference>
<keyword evidence="6" id="KW-0804">Transcription</keyword>
<evidence type="ECO:0000256" key="4">
    <source>
        <dbReference type="ARBA" id="ARBA00023082"/>
    </source>
</evidence>
<comment type="function">
    <text evidence="7">Sigma factors are initiation factors that promote the attachment of RNA polymerase to specific initiation sites and are then released. Sigma-S contributes to the protection against external stress, thus playing a role in cellular fitness and survival.</text>
</comment>
<dbReference type="RefSeq" id="WP_274148910.1">
    <property type="nucleotide sequence ID" value="NZ_CP117811.1"/>
</dbReference>
<dbReference type="NCBIfam" id="TIGR02937">
    <property type="entry name" value="sigma70-ECF"/>
    <property type="match status" value="1"/>
</dbReference>
<keyword evidence="10" id="KW-1185">Reference proteome</keyword>
<proteinExistence type="inferred from homology"/>
<dbReference type="SUPFAM" id="SSF88946">
    <property type="entry name" value="Sigma2 domain of RNA polymerase sigma factors"/>
    <property type="match status" value="1"/>
</dbReference>
<dbReference type="Pfam" id="PF04542">
    <property type="entry name" value="Sigma70_r2"/>
    <property type="match status" value="1"/>
</dbReference>
<name>A0ABY7VQB1_9BACT</name>
<dbReference type="PANTHER" id="PTHR43133:SF8">
    <property type="entry name" value="RNA POLYMERASE SIGMA FACTOR HI_1459-RELATED"/>
    <property type="match status" value="1"/>
</dbReference>
<evidence type="ECO:0000256" key="6">
    <source>
        <dbReference type="ARBA" id="ARBA00023163"/>
    </source>
</evidence>
<evidence type="ECO:0000256" key="1">
    <source>
        <dbReference type="ARBA" id="ARBA00007788"/>
    </source>
</evidence>
<keyword evidence="5" id="KW-0238">DNA-binding</keyword>
<protein>
    <recommendedName>
        <fullName evidence="2">RNA polymerase sigma factor SigS</fullName>
    </recommendedName>
</protein>
<dbReference type="InterPro" id="IPR016032">
    <property type="entry name" value="Sig_transdc_resp-reg_C-effctor"/>
</dbReference>
<dbReference type="InterPro" id="IPR039425">
    <property type="entry name" value="RNA_pol_sigma-70-like"/>
</dbReference>
<dbReference type="PANTHER" id="PTHR43133">
    <property type="entry name" value="RNA POLYMERASE ECF-TYPE SIGMA FACTO"/>
    <property type="match status" value="1"/>
</dbReference>
<evidence type="ECO:0000313" key="9">
    <source>
        <dbReference type="EMBL" id="WDE95393.1"/>
    </source>
</evidence>
<evidence type="ECO:0000313" key="10">
    <source>
        <dbReference type="Proteomes" id="UP001214250"/>
    </source>
</evidence>
<feature type="domain" description="RNA polymerase sigma-70 region 2" evidence="8">
    <location>
        <begin position="31"/>
        <end position="97"/>
    </location>
</feature>
<evidence type="ECO:0000256" key="5">
    <source>
        <dbReference type="ARBA" id="ARBA00023125"/>
    </source>
</evidence>
<evidence type="ECO:0000256" key="7">
    <source>
        <dbReference type="ARBA" id="ARBA00024701"/>
    </source>
</evidence>
<accession>A0ABY7VQB1</accession>
<dbReference type="EMBL" id="CP117811">
    <property type="protein sequence ID" value="WDE95393.1"/>
    <property type="molecule type" value="Genomic_DNA"/>
</dbReference>
<keyword evidence="3" id="KW-0805">Transcription regulation</keyword>
<organism evidence="9 10">
    <name type="scientific">Lentisphaera profundi</name>
    <dbReference type="NCBI Taxonomy" id="1658616"/>
    <lineage>
        <taxon>Bacteria</taxon>
        <taxon>Pseudomonadati</taxon>
        <taxon>Lentisphaerota</taxon>
        <taxon>Lentisphaeria</taxon>
        <taxon>Lentisphaerales</taxon>
        <taxon>Lentisphaeraceae</taxon>
        <taxon>Lentisphaera</taxon>
    </lineage>
</organism>
<evidence type="ECO:0000256" key="2">
    <source>
        <dbReference type="ARBA" id="ARBA00021245"/>
    </source>
</evidence>